<comment type="caution">
    <text evidence="1">The sequence shown here is derived from an EMBL/GenBank/DDBJ whole genome shotgun (WGS) entry which is preliminary data.</text>
</comment>
<accession>A0A5B0Q8X7</accession>
<proteinExistence type="predicted"/>
<dbReference type="EMBL" id="VDEP01000304">
    <property type="protein sequence ID" value="KAA1109651.1"/>
    <property type="molecule type" value="Genomic_DNA"/>
</dbReference>
<gene>
    <name evidence="1" type="ORF">PGTUg99_029699</name>
</gene>
<protein>
    <submittedName>
        <fullName evidence="1">Uncharacterized protein</fullName>
    </submittedName>
</protein>
<dbReference type="AlphaFoldDB" id="A0A5B0Q8X7"/>
<sequence>MKKRPRRPGGRGVCRCVVVNGPKPVVGVRGVTGTATISPACVWRANGGCRALAPSTYFCACPRYKNRPNSNRWPLIFGKTEYLKNCHISKPNHPMMPRAWSAIKYPLDAQRLADLDTRKTPAGVESAWLSSSSVAFAGVLTYQPRSVFRHDRLAIAQRILDSQLLSGWLSHGEAPQDRQWQNKLQHTEARNQIIDAPQAKPPYCLSGRRVCSEKHRWVFNEKLHVMIPRTNCNQAFGGLLVIPLEQPMLHSPKRVCWWLLCYMALHF</sequence>
<organism evidence="1 2">
    <name type="scientific">Puccinia graminis f. sp. tritici</name>
    <dbReference type="NCBI Taxonomy" id="56615"/>
    <lineage>
        <taxon>Eukaryota</taxon>
        <taxon>Fungi</taxon>
        <taxon>Dikarya</taxon>
        <taxon>Basidiomycota</taxon>
        <taxon>Pucciniomycotina</taxon>
        <taxon>Pucciniomycetes</taxon>
        <taxon>Pucciniales</taxon>
        <taxon>Pucciniaceae</taxon>
        <taxon>Puccinia</taxon>
    </lineage>
</organism>
<dbReference type="Proteomes" id="UP000325313">
    <property type="component" value="Unassembled WGS sequence"/>
</dbReference>
<evidence type="ECO:0000313" key="2">
    <source>
        <dbReference type="Proteomes" id="UP000325313"/>
    </source>
</evidence>
<evidence type="ECO:0000313" key="1">
    <source>
        <dbReference type="EMBL" id="KAA1109651.1"/>
    </source>
</evidence>
<name>A0A5B0Q8X7_PUCGR</name>
<reference evidence="1 2" key="1">
    <citation type="submission" date="2019-05" db="EMBL/GenBank/DDBJ databases">
        <title>Emergence of the Ug99 lineage of the wheat stem rust pathogen through somatic hybridization.</title>
        <authorList>
            <person name="Li F."/>
            <person name="Upadhyaya N.M."/>
            <person name="Sperschneider J."/>
            <person name="Matny O."/>
            <person name="Nguyen-Phuc H."/>
            <person name="Mago R."/>
            <person name="Raley C."/>
            <person name="Miller M.E."/>
            <person name="Silverstein K.A.T."/>
            <person name="Henningsen E."/>
            <person name="Hirsch C.D."/>
            <person name="Visser B."/>
            <person name="Pretorius Z.A."/>
            <person name="Steffenson B.J."/>
            <person name="Schwessinger B."/>
            <person name="Dodds P.N."/>
            <person name="Figueroa M."/>
        </authorList>
    </citation>
    <scope>NUCLEOTIDE SEQUENCE [LARGE SCALE GENOMIC DNA]</scope>
    <source>
        <strain evidence="1 2">Ug99</strain>
    </source>
</reference>